<dbReference type="Proteomes" id="UP000078200">
    <property type="component" value="Unassembled WGS sequence"/>
</dbReference>
<proteinExistence type="predicted"/>
<name>A0A1A9UN65_GLOAU</name>
<dbReference type="EnsemblMetazoa" id="GAUT010091-RA">
    <property type="protein sequence ID" value="GAUT010091-PA"/>
    <property type="gene ID" value="GAUT010091"/>
</dbReference>
<organism evidence="1 2">
    <name type="scientific">Glossina austeni</name>
    <name type="common">Savannah tsetse fly</name>
    <dbReference type="NCBI Taxonomy" id="7395"/>
    <lineage>
        <taxon>Eukaryota</taxon>
        <taxon>Metazoa</taxon>
        <taxon>Ecdysozoa</taxon>
        <taxon>Arthropoda</taxon>
        <taxon>Hexapoda</taxon>
        <taxon>Insecta</taxon>
        <taxon>Pterygota</taxon>
        <taxon>Neoptera</taxon>
        <taxon>Endopterygota</taxon>
        <taxon>Diptera</taxon>
        <taxon>Brachycera</taxon>
        <taxon>Muscomorpha</taxon>
        <taxon>Hippoboscoidea</taxon>
        <taxon>Glossinidae</taxon>
        <taxon>Glossina</taxon>
    </lineage>
</organism>
<protein>
    <submittedName>
        <fullName evidence="1">Uncharacterized protein</fullName>
    </submittedName>
</protein>
<sequence length="239" mass="26210">MKLQHVYFAIDILGHFIPHLTCGSLYSGNFWNVNARNSCGVKDNSKLRSKVCLISTAINESMPISESVVPNERDLRSRAPKMFIMVSIIFSLPEVPNRFSATTMLATMASGALSNERGILQCNGQVENSTDWGHIIRFFEQVAASVIGTNVTCAYQDFATMWLHVCDVTLINSASRGLPSIESKITLTDSSVRPAQLMLGAIFPVSKAKQTLTSEHIPEAGSAWPAFDLTEPTNKGVER</sequence>
<accession>A0A1A9UN65</accession>
<evidence type="ECO:0000313" key="2">
    <source>
        <dbReference type="Proteomes" id="UP000078200"/>
    </source>
</evidence>
<keyword evidence="2" id="KW-1185">Reference proteome</keyword>
<dbReference type="VEuPathDB" id="VectorBase:GAUT010091"/>
<reference evidence="1" key="1">
    <citation type="submission" date="2020-05" db="UniProtKB">
        <authorList>
            <consortium name="EnsemblMetazoa"/>
        </authorList>
    </citation>
    <scope>IDENTIFICATION</scope>
    <source>
        <strain evidence="1">TTRI</strain>
    </source>
</reference>
<dbReference type="AlphaFoldDB" id="A0A1A9UN65"/>
<evidence type="ECO:0000313" key="1">
    <source>
        <dbReference type="EnsemblMetazoa" id="GAUT010091-PA"/>
    </source>
</evidence>